<dbReference type="PANTHER" id="PTHR30441:SF4">
    <property type="entry name" value="PROTEIN ASMA"/>
    <property type="match status" value="1"/>
</dbReference>
<organism evidence="3 4">
    <name type="scientific">Actibacterium atlanticum</name>
    <dbReference type="NCBI Taxonomy" id="1461693"/>
    <lineage>
        <taxon>Bacteria</taxon>
        <taxon>Pseudomonadati</taxon>
        <taxon>Pseudomonadota</taxon>
        <taxon>Alphaproteobacteria</taxon>
        <taxon>Rhodobacterales</taxon>
        <taxon>Roseobacteraceae</taxon>
        <taxon>Actibacterium</taxon>
    </lineage>
</organism>
<accession>A0A058ZN90</accession>
<name>A0A058ZN90_9RHOB</name>
<evidence type="ECO:0000313" key="4">
    <source>
        <dbReference type="Proteomes" id="UP000024836"/>
    </source>
</evidence>
<dbReference type="RefSeq" id="WP_051597964.1">
    <property type="nucleotide sequence ID" value="NZ_AQQY01000002.1"/>
</dbReference>
<evidence type="ECO:0000256" key="1">
    <source>
        <dbReference type="SAM" id="Coils"/>
    </source>
</evidence>
<dbReference type="InterPro" id="IPR052894">
    <property type="entry name" value="AsmA-related"/>
</dbReference>
<dbReference type="GO" id="GO:0090313">
    <property type="term" value="P:regulation of protein targeting to membrane"/>
    <property type="evidence" value="ECO:0007669"/>
    <property type="project" value="TreeGrafter"/>
</dbReference>
<gene>
    <name evidence="3" type="ORF">ATO10_05467</name>
</gene>
<dbReference type="PANTHER" id="PTHR30441">
    <property type="entry name" value="DUF748 DOMAIN-CONTAINING PROTEIN"/>
    <property type="match status" value="1"/>
</dbReference>
<dbReference type="OrthoDB" id="5439561at2"/>
<reference evidence="3 4" key="1">
    <citation type="submission" date="2013-04" db="EMBL/GenBank/DDBJ databases">
        <title>Shimia sp. 22II-S11-Z10 Genome Sequencing.</title>
        <authorList>
            <person name="Lai Q."/>
            <person name="Li G."/>
            <person name="Shao Z."/>
        </authorList>
    </citation>
    <scope>NUCLEOTIDE SEQUENCE [LARGE SCALE GENOMIC DNA]</scope>
    <source>
        <strain evidence="4">22II-S11-Z10</strain>
    </source>
</reference>
<dbReference type="EMBL" id="AQQY01000002">
    <property type="protein sequence ID" value="KCV83033.1"/>
    <property type="molecule type" value="Genomic_DNA"/>
</dbReference>
<dbReference type="Proteomes" id="UP000024836">
    <property type="component" value="Unassembled WGS sequence"/>
</dbReference>
<sequence length="619" mass="63512">MRWLIRSFFALVLLAALLVGAVFLLPADKIAALASDQVKAATGRVLTLEGRIKPSIWPQIGIQAGPVALSNADWASDQPMLQAQTMRIGLDPAALIKGDIVIRELQVVQPQILLETSAEGLANWEFGAGTATADSGEASGTATAFTIDQALISDGSVRFIDRASGADYAIDALDLSLSVPDFNGPAKLSLSGLMNGQSAQAAFALGNFGAALNGDVSTVKLEADLAGADLSFEGRAGLEPLAAEGALSLSAANLGPVLALAGQSADLPSGLGTVSAKGNVTLAPQGTVHLRDGVIGFAGNTLSGALDVDPNGARPKLNGQLSTGVLDLIALSGATDSGAGAASSGWSTAPIDVSGLAAVDASIALSAQGVKLPGLTLNATRALVTLSDRRLVFDLRELRAYEGLITGEFVINGRGGLSVGGDLSLDGLALQPALSELASYEKLTGTGAAQLKFLASGNSEAALANSLSGSGALSFSDGLFLGVDLASAYQSDQSGDASGRTVFDKVTATFDIAGGVLSNEDFVLDGPRIKATGKGTVGIGAQVLDYRLIPVAFARNDAERSLKVPLRVTGSWDAPKLKLDAETAVKERVEEKIETRKEELKESAREKLREKLLERLGNQ</sequence>
<dbReference type="STRING" id="1461693.ATO10_05467"/>
<keyword evidence="1" id="KW-0175">Coiled coil</keyword>
<dbReference type="eggNOG" id="COG2982">
    <property type="taxonomic scope" value="Bacteria"/>
</dbReference>
<comment type="caution">
    <text evidence="3">The sequence shown here is derived from an EMBL/GenBank/DDBJ whole genome shotgun (WGS) entry which is preliminary data.</text>
</comment>
<proteinExistence type="predicted"/>
<dbReference type="PATRIC" id="fig|1461693.3.peg.1114"/>
<dbReference type="AlphaFoldDB" id="A0A058ZN90"/>
<dbReference type="GO" id="GO:0005886">
    <property type="term" value="C:plasma membrane"/>
    <property type="evidence" value="ECO:0007669"/>
    <property type="project" value="TreeGrafter"/>
</dbReference>
<keyword evidence="4" id="KW-1185">Reference proteome</keyword>
<feature type="coiled-coil region" evidence="1">
    <location>
        <begin position="579"/>
        <end position="610"/>
    </location>
</feature>
<dbReference type="Pfam" id="PF05170">
    <property type="entry name" value="AsmA"/>
    <property type="match status" value="2"/>
</dbReference>
<dbReference type="InterPro" id="IPR007844">
    <property type="entry name" value="AsmA"/>
</dbReference>
<evidence type="ECO:0000259" key="2">
    <source>
        <dbReference type="Pfam" id="PF05170"/>
    </source>
</evidence>
<feature type="domain" description="AsmA" evidence="2">
    <location>
        <begin position="336"/>
        <end position="521"/>
    </location>
</feature>
<evidence type="ECO:0000313" key="3">
    <source>
        <dbReference type="EMBL" id="KCV83033.1"/>
    </source>
</evidence>
<protein>
    <submittedName>
        <fullName evidence="3">AsmA family protein</fullName>
    </submittedName>
</protein>
<feature type="domain" description="AsmA" evidence="2">
    <location>
        <begin position="6"/>
        <end position="326"/>
    </location>
</feature>